<feature type="compositionally biased region" description="Pro residues" evidence="1">
    <location>
        <begin position="398"/>
        <end position="416"/>
    </location>
</feature>
<feature type="region of interest" description="Disordered" evidence="1">
    <location>
        <begin position="305"/>
        <end position="633"/>
    </location>
</feature>
<dbReference type="Pfam" id="PF23469">
    <property type="entry name" value="KH_12"/>
    <property type="match status" value="1"/>
</dbReference>
<feature type="compositionally biased region" description="Low complexity" evidence="1">
    <location>
        <begin position="475"/>
        <end position="490"/>
    </location>
</feature>
<feature type="region of interest" description="Disordered" evidence="1">
    <location>
        <begin position="1"/>
        <end position="45"/>
    </location>
</feature>
<protein>
    <submittedName>
        <fullName evidence="4">Uncharacterized protein</fullName>
    </submittedName>
</protein>
<reference evidence="4 5" key="1">
    <citation type="journal article" date="2015" name="Genome Biol. Evol.">
        <title>Comparative Genomics of a Bacterivorous Green Alga Reveals Evolutionary Causalities and Consequences of Phago-Mixotrophic Mode of Nutrition.</title>
        <authorList>
            <person name="Burns J.A."/>
            <person name="Paasch A."/>
            <person name="Narechania A."/>
            <person name="Kim E."/>
        </authorList>
    </citation>
    <scope>NUCLEOTIDE SEQUENCE [LARGE SCALE GENOMIC DNA]</scope>
    <source>
        <strain evidence="4 5">PLY_AMNH</strain>
    </source>
</reference>
<dbReference type="InterPro" id="IPR036612">
    <property type="entry name" value="KH_dom_type_1_sf"/>
</dbReference>
<evidence type="ECO:0000259" key="3">
    <source>
        <dbReference type="Pfam" id="PF23469"/>
    </source>
</evidence>
<organism evidence="4 5">
    <name type="scientific">Cymbomonas tetramitiformis</name>
    <dbReference type="NCBI Taxonomy" id="36881"/>
    <lineage>
        <taxon>Eukaryota</taxon>
        <taxon>Viridiplantae</taxon>
        <taxon>Chlorophyta</taxon>
        <taxon>Pyramimonadophyceae</taxon>
        <taxon>Pyramimonadales</taxon>
        <taxon>Pyramimonadaceae</taxon>
        <taxon>Cymbomonas</taxon>
    </lineage>
</organism>
<dbReference type="Proteomes" id="UP001190700">
    <property type="component" value="Unassembled WGS sequence"/>
</dbReference>
<gene>
    <name evidence="4" type="ORF">CYMTET_39861</name>
</gene>
<dbReference type="InterPro" id="IPR031121">
    <property type="entry name" value="RIK/BLOM7"/>
</dbReference>
<comment type="caution">
    <text evidence="4">The sequence shown here is derived from an EMBL/GenBank/DDBJ whole genome shotgun (WGS) entry which is preliminary data.</text>
</comment>
<feature type="compositionally biased region" description="Polar residues" evidence="1">
    <location>
        <begin position="1"/>
        <end position="10"/>
    </location>
</feature>
<dbReference type="SUPFAM" id="SSF54791">
    <property type="entry name" value="Eukaryotic type KH-domain (KH-domain type I)"/>
    <property type="match status" value="1"/>
</dbReference>
<dbReference type="Pfam" id="PF22675">
    <property type="entry name" value="KH-I_KHDC4-BBP"/>
    <property type="match status" value="1"/>
</dbReference>
<accession>A0AAE0C977</accession>
<dbReference type="InterPro" id="IPR056149">
    <property type="entry name" value="PRP5/DDX46/KHDC4_KH"/>
</dbReference>
<dbReference type="GO" id="GO:0003723">
    <property type="term" value="F:RNA binding"/>
    <property type="evidence" value="ECO:0007669"/>
    <property type="project" value="InterPro"/>
</dbReference>
<sequence>MQAGTPTGLDNATGAPRKRKWDVPAPAAEGRKRKWDVPGPQAPVSGGVPVDAATIARAQQGAAAVLQKINQDMAAKGILPPSIKPAPPPVPQEDPNPIQEVVINDAESNIRIQLTKRSTQDEILRKFGCVAITRGRYRPPNMPDSEEKPLHLAIQAAQNITDLDSKKKAIAEAAEYVQSKIRAANLRQNQPYSGSYNAVPAPGQTQQPAHTGTLSVYVGFTADATFDIPGRLRGPNDSYFGHIFSETGASAQLRGLGSGTAESPEPLHVSLSCANPRGLEDARRLVENLVQTVKSDFMRSIPQTDYSNHSSHFPPAQQAQYPQQQPMYQGGYQGLPPPPDLAAMSPSAYGIPSPPAGHPLRPPGPAVIPFSAGPPPPVPGGMPQQNSWNPQTGQQPLYAPPPGGYPVHPPYAPPSPQQLYAPTGQQHPPDPASNSGQHAIAGIPQPSRAAPEPAATPPGRRRRFRETTAQVSEVGTTGSEQATSASSSHSSRNDLIGPSIGDDSPGPRAPDAPGAQARGGALRRGPPGSGPAPATKPAPLPAAEARRLMPPPPPRPKRTVAGAAVDHSTGSAHSSSQPRAFEVSSSLQQGNGHLPPDTTQADATLPAVGPEVESAGLGSLISIDYGSDEDECS</sequence>
<dbReference type="PANTHER" id="PTHR15744:SF0">
    <property type="entry name" value="KH HOMOLOGY DOMAIN-CONTAINING PROTEIN 4"/>
    <property type="match status" value="1"/>
</dbReference>
<proteinExistence type="predicted"/>
<feature type="domain" description="ATP-dependent RNA helicase PRP5/DDX46/KHDC4 KH" evidence="3">
    <location>
        <begin position="99"/>
        <end position="181"/>
    </location>
</feature>
<dbReference type="AlphaFoldDB" id="A0AAE0C977"/>
<name>A0AAE0C977_9CHLO</name>
<evidence type="ECO:0000313" key="4">
    <source>
        <dbReference type="EMBL" id="KAK3250771.1"/>
    </source>
</evidence>
<evidence type="ECO:0000313" key="5">
    <source>
        <dbReference type="Proteomes" id="UP001190700"/>
    </source>
</evidence>
<dbReference type="InterPro" id="IPR055256">
    <property type="entry name" value="KH_1_KHDC4/BBP-like"/>
</dbReference>
<feature type="compositionally biased region" description="Pro residues" evidence="1">
    <location>
        <begin position="528"/>
        <end position="540"/>
    </location>
</feature>
<dbReference type="Gene3D" id="3.30.1370.10">
    <property type="entry name" value="K Homology domain, type 1"/>
    <property type="match status" value="1"/>
</dbReference>
<dbReference type="PANTHER" id="PTHR15744">
    <property type="entry name" value="BLOM7"/>
    <property type="match status" value="1"/>
</dbReference>
<keyword evidence="5" id="KW-1185">Reference proteome</keyword>
<feature type="compositionally biased region" description="Polar residues" evidence="1">
    <location>
        <begin position="568"/>
        <end position="602"/>
    </location>
</feature>
<evidence type="ECO:0000259" key="2">
    <source>
        <dbReference type="Pfam" id="PF22675"/>
    </source>
</evidence>
<feature type="compositionally biased region" description="Low complexity" evidence="1">
    <location>
        <begin position="512"/>
        <end position="527"/>
    </location>
</feature>
<feature type="compositionally biased region" description="Low complexity" evidence="1">
    <location>
        <begin position="314"/>
        <end position="330"/>
    </location>
</feature>
<dbReference type="GO" id="GO:0005634">
    <property type="term" value="C:nucleus"/>
    <property type="evidence" value="ECO:0007669"/>
    <property type="project" value="InterPro"/>
</dbReference>
<evidence type="ECO:0000256" key="1">
    <source>
        <dbReference type="SAM" id="MobiDB-lite"/>
    </source>
</evidence>
<feature type="domain" description="KHDC4/BBP-like KH-domain type I" evidence="2">
    <location>
        <begin position="223"/>
        <end position="291"/>
    </location>
</feature>
<feature type="compositionally biased region" description="Pro residues" evidence="1">
    <location>
        <begin position="352"/>
        <end position="380"/>
    </location>
</feature>
<feature type="compositionally biased region" description="Polar residues" evidence="1">
    <location>
        <begin position="384"/>
        <end position="395"/>
    </location>
</feature>
<dbReference type="EMBL" id="LGRX02026498">
    <property type="protein sequence ID" value="KAK3250771.1"/>
    <property type="molecule type" value="Genomic_DNA"/>
</dbReference>